<gene>
    <name evidence="1" type="ORF">Csa_7G429600</name>
</gene>
<evidence type="ECO:0000313" key="1">
    <source>
        <dbReference type="EMBL" id="KGN45174.1"/>
    </source>
</evidence>
<sequence length="101" mass="11879">MESIAVFFRLRRLKKTMVIQLNPEAEPEKNDGNRRDRPLIPVRFLRLFGGVKGQKFMAFGLSDSESVKFDYFDLCCKFFPVGFVHRCHRDFGLNLFEEKIS</sequence>
<reference evidence="1 2" key="3">
    <citation type="journal article" date="2010" name="BMC Genomics">
        <title>Transcriptome sequencing and comparative analysis of cucumber flowers with different sex types.</title>
        <authorList>
            <person name="Guo S."/>
            <person name="Zheng Y."/>
            <person name="Joung J.G."/>
            <person name="Liu S."/>
            <person name="Zhang Z."/>
            <person name="Crasta O.R."/>
            <person name="Sobral B.W."/>
            <person name="Xu Y."/>
            <person name="Huang S."/>
            <person name="Fei Z."/>
        </authorList>
    </citation>
    <scope>NUCLEOTIDE SEQUENCE [LARGE SCALE GENOMIC DNA]</scope>
    <source>
        <strain evidence="2">cv. 9930</strain>
    </source>
</reference>
<protein>
    <submittedName>
        <fullName evidence="1">Uncharacterized protein</fullName>
    </submittedName>
</protein>
<dbReference type="AlphaFoldDB" id="A0A0A0K8G2"/>
<evidence type="ECO:0000313" key="2">
    <source>
        <dbReference type="Proteomes" id="UP000029981"/>
    </source>
</evidence>
<dbReference type="Proteomes" id="UP000029981">
    <property type="component" value="Chromosome 7"/>
</dbReference>
<reference evidence="1 2" key="2">
    <citation type="journal article" date="2009" name="PLoS ONE">
        <title>An integrated genetic and cytogenetic map of the cucumber genome.</title>
        <authorList>
            <person name="Ren Y."/>
            <person name="Zhang Z."/>
            <person name="Liu J."/>
            <person name="Staub J.E."/>
            <person name="Han Y."/>
            <person name="Cheng Z."/>
            <person name="Li X."/>
            <person name="Lu J."/>
            <person name="Miao H."/>
            <person name="Kang H."/>
            <person name="Xie B."/>
            <person name="Gu X."/>
            <person name="Wang X."/>
            <person name="Du Y."/>
            <person name="Jin W."/>
            <person name="Huang S."/>
        </authorList>
    </citation>
    <scope>NUCLEOTIDE SEQUENCE [LARGE SCALE GENOMIC DNA]</scope>
    <source>
        <strain evidence="2">cv. 9930</strain>
    </source>
</reference>
<organism evidence="1 2">
    <name type="scientific">Cucumis sativus</name>
    <name type="common">Cucumber</name>
    <dbReference type="NCBI Taxonomy" id="3659"/>
    <lineage>
        <taxon>Eukaryota</taxon>
        <taxon>Viridiplantae</taxon>
        <taxon>Streptophyta</taxon>
        <taxon>Embryophyta</taxon>
        <taxon>Tracheophyta</taxon>
        <taxon>Spermatophyta</taxon>
        <taxon>Magnoliopsida</taxon>
        <taxon>eudicotyledons</taxon>
        <taxon>Gunneridae</taxon>
        <taxon>Pentapetalae</taxon>
        <taxon>rosids</taxon>
        <taxon>fabids</taxon>
        <taxon>Cucurbitales</taxon>
        <taxon>Cucurbitaceae</taxon>
        <taxon>Benincaseae</taxon>
        <taxon>Cucumis</taxon>
    </lineage>
</organism>
<reference evidence="1 2" key="4">
    <citation type="journal article" date="2011" name="BMC Genomics">
        <title>RNA-Seq improves annotation of protein-coding genes in the cucumber genome.</title>
        <authorList>
            <person name="Li Z."/>
            <person name="Zhang Z."/>
            <person name="Yan P."/>
            <person name="Huang S."/>
            <person name="Fei Z."/>
            <person name="Lin K."/>
        </authorList>
    </citation>
    <scope>NUCLEOTIDE SEQUENCE [LARGE SCALE GENOMIC DNA]</scope>
    <source>
        <strain evidence="2">cv. 9930</strain>
    </source>
</reference>
<accession>A0A0A0K8G2</accession>
<dbReference type="Gramene" id="KGN45174">
    <property type="protein sequence ID" value="KGN45174"/>
    <property type="gene ID" value="Csa_7G429600"/>
</dbReference>
<keyword evidence="2" id="KW-1185">Reference proteome</keyword>
<proteinExistence type="predicted"/>
<reference evidence="1 2" key="1">
    <citation type="journal article" date="2009" name="Nat. Genet.">
        <title>The genome of the cucumber, Cucumis sativus L.</title>
        <authorList>
            <person name="Huang S."/>
            <person name="Li R."/>
            <person name="Zhang Z."/>
            <person name="Li L."/>
            <person name="Gu X."/>
            <person name="Fan W."/>
            <person name="Lucas W.J."/>
            <person name="Wang X."/>
            <person name="Xie B."/>
            <person name="Ni P."/>
            <person name="Ren Y."/>
            <person name="Zhu H."/>
            <person name="Li J."/>
            <person name="Lin K."/>
            <person name="Jin W."/>
            <person name="Fei Z."/>
            <person name="Li G."/>
            <person name="Staub J."/>
            <person name="Kilian A."/>
            <person name="van der Vossen E.A."/>
            <person name="Wu Y."/>
            <person name="Guo J."/>
            <person name="He J."/>
            <person name="Jia Z."/>
            <person name="Ren Y."/>
            <person name="Tian G."/>
            <person name="Lu Y."/>
            <person name="Ruan J."/>
            <person name="Qian W."/>
            <person name="Wang M."/>
            <person name="Huang Q."/>
            <person name="Li B."/>
            <person name="Xuan Z."/>
            <person name="Cao J."/>
            <person name="Asan"/>
            <person name="Wu Z."/>
            <person name="Zhang J."/>
            <person name="Cai Q."/>
            <person name="Bai Y."/>
            <person name="Zhao B."/>
            <person name="Han Y."/>
            <person name="Li Y."/>
            <person name="Li X."/>
            <person name="Wang S."/>
            <person name="Shi Q."/>
            <person name="Liu S."/>
            <person name="Cho W.K."/>
            <person name="Kim J.Y."/>
            <person name="Xu Y."/>
            <person name="Heller-Uszynska K."/>
            <person name="Miao H."/>
            <person name="Cheng Z."/>
            <person name="Zhang S."/>
            <person name="Wu J."/>
            <person name="Yang Y."/>
            <person name="Kang H."/>
            <person name="Li M."/>
            <person name="Liang H."/>
            <person name="Ren X."/>
            <person name="Shi Z."/>
            <person name="Wen M."/>
            <person name="Jian M."/>
            <person name="Yang H."/>
            <person name="Zhang G."/>
            <person name="Yang Z."/>
            <person name="Chen R."/>
            <person name="Liu S."/>
            <person name="Li J."/>
            <person name="Ma L."/>
            <person name="Liu H."/>
            <person name="Zhou Y."/>
            <person name="Zhao J."/>
            <person name="Fang X."/>
            <person name="Li G."/>
            <person name="Fang L."/>
            <person name="Li Y."/>
            <person name="Liu D."/>
            <person name="Zheng H."/>
            <person name="Zhang Y."/>
            <person name="Qin N."/>
            <person name="Li Z."/>
            <person name="Yang G."/>
            <person name="Yang S."/>
            <person name="Bolund L."/>
            <person name="Kristiansen K."/>
            <person name="Zheng H."/>
            <person name="Li S."/>
            <person name="Zhang X."/>
            <person name="Yang H."/>
            <person name="Wang J."/>
            <person name="Sun R."/>
            <person name="Zhang B."/>
            <person name="Jiang S."/>
            <person name="Wang J."/>
            <person name="Du Y."/>
            <person name="Li S."/>
        </authorList>
    </citation>
    <scope>NUCLEOTIDE SEQUENCE [LARGE SCALE GENOMIC DNA]</scope>
    <source>
        <strain evidence="2">cv. 9930</strain>
    </source>
</reference>
<name>A0A0A0K8G2_CUCSA</name>
<dbReference type="EMBL" id="CM002928">
    <property type="protein sequence ID" value="KGN45174.1"/>
    <property type="molecule type" value="Genomic_DNA"/>
</dbReference>